<gene>
    <name evidence="1" type="ORF">ACFONA_13090</name>
</gene>
<dbReference type="RefSeq" id="WP_261293030.1">
    <property type="nucleotide sequence ID" value="NZ_JANQBK010000001.1"/>
</dbReference>
<dbReference type="EMBL" id="JBHRXP010000007">
    <property type="protein sequence ID" value="MFC3581100.1"/>
    <property type="molecule type" value="Genomic_DNA"/>
</dbReference>
<name>A0ABV7SYD3_9SPHN</name>
<keyword evidence="2" id="KW-1185">Reference proteome</keyword>
<dbReference type="InterPro" id="IPR016912">
    <property type="entry name" value="Phage_P2_GpU"/>
</dbReference>
<protein>
    <submittedName>
        <fullName evidence="1">Phage tail protein</fullName>
    </submittedName>
</protein>
<dbReference type="Pfam" id="PF06995">
    <property type="entry name" value="Phage_P2_GpU"/>
    <property type="match status" value="1"/>
</dbReference>
<sequence length="128" mass="13818">MMMSLGMFVFSLPTLAYEDLQRRSDYNHAKSARIGARDATQFVGVGAETVSLSGTTFAEIADGAVSLGKLRDMAASGDAWPLVDGAGRIYGAFVIEGVDEKQKEFLSDGTPRKIDFALDLYRVDEEAA</sequence>
<accession>A0ABV7SYD3</accession>
<evidence type="ECO:0000313" key="2">
    <source>
        <dbReference type="Proteomes" id="UP001595713"/>
    </source>
</evidence>
<evidence type="ECO:0000313" key="1">
    <source>
        <dbReference type="EMBL" id="MFC3581100.1"/>
    </source>
</evidence>
<reference evidence="2" key="1">
    <citation type="journal article" date="2019" name="Int. J. Syst. Evol. Microbiol.">
        <title>The Global Catalogue of Microorganisms (GCM) 10K type strain sequencing project: providing services to taxonomists for standard genome sequencing and annotation.</title>
        <authorList>
            <consortium name="The Broad Institute Genomics Platform"/>
            <consortium name="The Broad Institute Genome Sequencing Center for Infectious Disease"/>
            <person name="Wu L."/>
            <person name="Ma J."/>
        </authorList>
    </citation>
    <scope>NUCLEOTIDE SEQUENCE [LARGE SCALE GENOMIC DNA]</scope>
    <source>
        <strain evidence="2">KCTC 42739</strain>
    </source>
</reference>
<dbReference type="InterPro" id="IPR009734">
    <property type="entry name" value="Myoviridae_GpU"/>
</dbReference>
<proteinExistence type="predicted"/>
<dbReference type="Proteomes" id="UP001595713">
    <property type="component" value="Unassembled WGS sequence"/>
</dbReference>
<comment type="caution">
    <text evidence="1">The sequence shown here is derived from an EMBL/GenBank/DDBJ whole genome shotgun (WGS) entry which is preliminary data.</text>
</comment>
<organism evidence="1 2">
    <name type="scientific">Sphingomonas hylomeconis</name>
    <dbReference type="NCBI Taxonomy" id="1395958"/>
    <lineage>
        <taxon>Bacteria</taxon>
        <taxon>Pseudomonadati</taxon>
        <taxon>Pseudomonadota</taxon>
        <taxon>Alphaproteobacteria</taxon>
        <taxon>Sphingomonadales</taxon>
        <taxon>Sphingomonadaceae</taxon>
        <taxon>Sphingomonas</taxon>
    </lineage>
</organism>
<dbReference type="PIRSF" id="PIRSF029208">
    <property type="entry name" value="Phage_tail_GPU"/>
    <property type="match status" value="1"/>
</dbReference>